<keyword evidence="2" id="KW-1133">Transmembrane helix</keyword>
<reference evidence="3 4" key="1">
    <citation type="submission" date="2022-08" db="EMBL/GenBank/DDBJ databases">
        <authorList>
            <person name="Somphong A."/>
            <person name="Phongsopitanun W."/>
        </authorList>
    </citation>
    <scope>NUCLEOTIDE SEQUENCE [LARGE SCALE GENOMIC DNA]</scope>
    <source>
        <strain evidence="3 4">LP11</strain>
    </source>
</reference>
<gene>
    <name evidence="3" type="ORF">NX794_34075</name>
</gene>
<evidence type="ECO:0000256" key="2">
    <source>
        <dbReference type="SAM" id="Phobius"/>
    </source>
</evidence>
<dbReference type="EMBL" id="JANUGP010000047">
    <property type="protein sequence ID" value="MCS0606204.1"/>
    <property type="molecule type" value="Genomic_DNA"/>
</dbReference>
<feature type="region of interest" description="Disordered" evidence="1">
    <location>
        <begin position="1"/>
        <end position="79"/>
    </location>
</feature>
<feature type="compositionally biased region" description="Pro residues" evidence="1">
    <location>
        <begin position="35"/>
        <end position="71"/>
    </location>
</feature>
<evidence type="ECO:0000313" key="3">
    <source>
        <dbReference type="EMBL" id="MCS0606204.1"/>
    </source>
</evidence>
<organism evidence="3 4">
    <name type="scientific">Streptomyces pyxinicus</name>
    <dbReference type="NCBI Taxonomy" id="2970331"/>
    <lineage>
        <taxon>Bacteria</taxon>
        <taxon>Bacillati</taxon>
        <taxon>Actinomycetota</taxon>
        <taxon>Actinomycetes</taxon>
        <taxon>Kitasatosporales</taxon>
        <taxon>Streptomycetaceae</taxon>
        <taxon>Streptomyces</taxon>
    </lineage>
</organism>
<dbReference type="Proteomes" id="UP001205612">
    <property type="component" value="Unassembled WGS sequence"/>
</dbReference>
<name>A0ABT2BCG5_9ACTN</name>
<sequence length="291" mass="30398">MSMPPQPPQQPPYPNQPQQPPYPAQPQGPYGQQPAPGPYGSPPPQPGPHPQQGPYGQPGPYPGQPPQPGQPYPGWGVPPMAPPPKKRRLGLVLGIVGGVVVLVVAVIVAIALLATSGFPEAKNKLTLPRTLLGGQYELGQDLSGSEGKKIQDEADGAWDAKDTHGVVGSYTPGGDQTKGTLVVSGMYGRFKNADAARRNMMKGAAEGEGAKVAVPAKDFHLDVTITCEVLTQEQLGTKVTVPMCAWADGNTGATIAEVTTAGVSQDPSAVDLEAFARKTLKIRAETVKPID</sequence>
<protein>
    <submittedName>
        <fullName evidence="3">Uncharacterized protein</fullName>
    </submittedName>
</protein>
<evidence type="ECO:0000256" key="1">
    <source>
        <dbReference type="SAM" id="MobiDB-lite"/>
    </source>
</evidence>
<feature type="compositionally biased region" description="Pro residues" evidence="1">
    <location>
        <begin position="1"/>
        <end position="26"/>
    </location>
</feature>
<keyword evidence="4" id="KW-1185">Reference proteome</keyword>
<keyword evidence="2" id="KW-0812">Transmembrane</keyword>
<dbReference type="SUPFAM" id="SSF81995">
    <property type="entry name" value="beta-sandwich domain of Sec23/24"/>
    <property type="match status" value="1"/>
</dbReference>
<accession>A0ABT2BCG5</accession>
<proteinExistence type="predicted"/>
<keyword evidence="2" id="KW-0472">Membrane</keyword>
<feature type="transmembrane region" description="Helical" evidence="2">
    <location>
        <begin position="89"/>
        <end position="114"/>
    </location>
</feature>
<comment type="caution">
    <text evidence="3">The sequence shown here is derived from an EMBL/GenBank/DDBJ whole genome shotgun (WGS) entry which is preliminary data.</text>
</comment>
<evidence type="ECO:0000313" key="4">
    <source>
        <dbReference type="Proteomes" id="UP001205612"/>
    </source>
</evidence>